<gene>
    <name evidence="2" type="ORF">KUTeg_016514</name>
</gene>
<feature type="transmembrane region" description="Helical" evidence="1">
    <location>
        <begin position="22"/>
        <end position="42"/>
    </location>
</feature>
<protein>
    <submittedName>
        <fullName evidence="2">Uncharacterized protein</fullName>
    </submittedName>
</protein>
<name>A0ABQ9EM12_TEGGR</name>
<keyword evidence="1" id="KW-0472">Membrane</keyword>
<proteinExistence type="predicted"/>
<reference evidence="2 3" key="1">
    <citation type="submission" date="2022-12" db="EMBL/GenBank/DDBJ databases">
        <title>Chromosome-level genome of Tegillarca granosa.</title>
        <authorList>
            <person name="Kim J."/>
        </authorList>
    </citation>
    <scope>NUCLEOTIDE SEQUENCE [LARGE SCALE GENOMIC DNA]</scope>
    <source>
        <strain evidence="2">Teg-2019</strain>
        <tissue evidence="2">Adductor muscle</tissue>
    </source>
</reference>
<organism evidence="2 3">
    <name type="scientific">Tegillarca granosa</name>
    <name type="common">Malaysian cockle</name>
    <name type="synonym">Anadara granosa</name>
    <dbReference type="NCBI Taxonomy" id="220873"/>
    <lineage>
        <taxon>Eukaryota</taxon>
        <taxon>Metazoa</taxon>
        <taxon>Spiralia</taxon>
        <taxon>Lophotrochozoa</taxon>
        <taxon>Mollusca</taxon>
        <taxon>Bivalvia</taxon>
        <taxon>Autobranchia</taxon>
        <taxon>Pteriomorphia</taxon>
        <taxon>Arcoida</taxon>
        <taxon>Arcoidea</taxon>
        <taxon>Arcidae</taxon>
        <taxon>Tegillarca</taxon>
    </lineage>
</organism>
<accession>A0ABQ9EM12</accession>
<sequence length="104" mass="12358">MVVTWTTDNVKKINEKLHGEKLIYFLHFTYYVLTTMVASAYLDSLIFKILIKKISNLYIIKHLLIRILTCTYSTCIIEKWLFLKQNANSVQLYWDHPVLTENKT</sequence>
<dbReference type="EMBL" id="JARBDR010000813">
    <property type="protein sequence ID" value="KAJ8305969.1"/>
    <property type="molecule type" value="Genomic_DNA"/>
</dbReference>
<dbReference type="Proteomes" id="UP001217089">
    <property type="component" value="Unassembled WGS sequence"/>
</dbReference>
<keyword evidence="1" id="KW-1133">Transmembrane helix</keyword>
<comment type="caution">
    <text evidence="2">The sequence shown here is derived from an EMBL/GenBank/DDBJ whole genome shotgun (WGS) entry which is preliminary data.</text>
</comment>
<keyword evidence="1" id="KW-0812">Transmembrane</keyword>
<keyword evidence="3" id="KW-1185">Reference proteome</keyword>
<evidence type="ECO:0000256" key="1">
    <source>
        <dbReference type="SAM" id="Phobius"/>
    </source>
</evidence>
<evidence type="ECO:0000313" key="2">
    <source>
        <dbReference type="EMBL" id="KAJ8305969.1"/>
    </source>
</evidence>
<evidence type="ECO:0000313" key="3">
    <source>
        <dbReference type="Proteomes" id="UP001217089"/>
    </source>
</evidence>